<dbReference type="Pfam" id="PF02535">
    <property type="entry name" value="Zip"/>
    <property type="match status" value="1"/>
</dbReference>
<protein>
    <submittedName>
        <fullName evidence="6">Uncharacterized protein</fullName>
    </submittedName>
</protein>
<dbReference type="PANTHER" id="PTHR16950">
    <property type="entry name" value="ZINC TRANSPORTER SLC39A7 HISTIDINE-RICH MEMBRANE PROTEIN KE4"/>
    <property type="match status" value="1"/>
</dbReference>
<dbReference type="EMBL" id="HBKO01041122">
    <property type="protein sequence ID" value="CAE2291610.1"/>
    <property type="molecule type" value="Transcribed_RNA"/>
</dbReference>
<feature type="transmembrane region" description="Helical" evidence="5">
    <location>
        <begin position="42"/>
        <end position="62"/>
    </location>
</feature>
<dbReference type="InterPro" id="IPR003689">
    <property type="entry name" value="ZIP"/>
</dbReference>
<dbReference type="GO" id="GO:0006882">
    <property type="term" value="P:intracellular zinc ion homeostasis"/>
    <property type="evidence" value="ECO:0007669"/>
    <property type="project" value="TreeGrafter"/>
</dbReference>
<keyword evidence="2 5" id="KW-0812">Transmembrane</keyword>
<evidence type="ECO:0000313" key="6">
    <source>
        <dbReference type="EMBL" id="CAE2291608.1"/>
    </source>
</evidence>
<dbReference type="AlphaFoldDB" id="A0A6T8DJE8"/>
<sequence length="331" mass="34995">MPTEFERDAHYLKDAAGEDIEPVAQEPDPSYVAPTEKHWGDAIGASFLVCVCTLIGVAFLAPNIAKMGSNNPKILTVATQAFAAGALLAAAFYLMLFEATHLIVPISTEEAGQVAWWGSAVILGYVTAFLIEIIVFAIIGDAGDSDKVHTEASSTTDMGLPGSSPRNKRIRVLIGVLLGDFMHNFVDGIIIGIAFSGCGQSMGWSITASTIYHELAQEVSDYVVLTELGGLKPFVALFLNFVSGISVVLGAIIMLSTDVSIEAQALLLAYGAGIYVQIATTECMPKMHAIATTTNLRLIGFFFFTLGCVAIGLVLMDHEHCVPAGGGGHAH</sequence>
<dbReference type="PANTHER" id="PTHR16950:SF16">
    <property type="entry name" value="ZINC TRANSPORTER ZIP13"/>
    <property type="match status" value="1"/>
</dbReference>
<feature type="transmembrane region" description="Helical" evidence="5">
    <location>
        <begin position="234"/>
        <end position="254"/>
    </location>
</feature>
<organism evidence="6">
    <name type="scientific">Prymnesium polylepis</name>
    <dbReference type="NCBI Taxonomy" id="72548"/>
    <lineage>
        <taxon>Eukaryota</taxon>
        <taxon>Haptista</taxon>
        <taxon>Haptophyta</taxon>
        <taxon>Prymnesiophyceae</taxon>
        <taxon>Prymnesiales</taxon>
        <taxon>Prymnesiaceae</taxon>
        <taxon>Prymnesium</taxon>
    </lineage>
</organism>
<dbReference type="EMBL" id="HBKO01041121">
    <property type="protein sequence ID" value="CAE2291608.1"/>
    <property type="molecule type" value="Transcribed_RNA"/>
</dbReference>
<keyword evidence="3 5" id="KW-1133">Transmembrane helix</keyword>
<evidence type="ECO:0000313" key="7">
    <source>
        <dbReference type="EMBL" id="CAE2291610.1"/>
    </source>
</evidence>
<dbReference type="GO" id="GO:0005385">
    <property type="term" value="F:zinc ion transmembrane transporter activity"/>
    <property type="evidence" value="ECO:0007669"/>
    <property type="project" value="TreeGrafter"/>
</dbReference>
<accession>A0A6T8DJE8</accession>
<name>A0A6T8DJE8_9EUKA</name>
<evidence type="ECO:0000256" key="5">
    <source>
        <dbReference type="SAM" id="Phobius"/>
    </source>
</evidence>
<feature type="transmembrane region" description="Helical" evidence="5">
    <location>
        <begin position="116"/>
        <end position="139"/>
    </location>
</feature>
<comment type="subcellular location">
    <subcellularLocation>
        <location evidence="1">Membrane</location>
        <topology evidence="1">Multi-pass membrane protein</topology>
    </subcellularLocation>
</comment>
<evidence type="ECO:0000256" key="2">
    <source>
        <dbReference type="ARBA" id="ARBA00022692"/>
    </source>
</evidence>
<keyword evidence="4 5" id="KW-0472">Membrane</keyword>
<feature type="transmembrane region" description="Helical" evidence="5">
    <location>
        <begin position="74"/>
        <end position="96"/>
    </location>
</feature>
<reference evidence="6" key="1">
    <citation type="submission" date="2021-01" db="EMBL/GenBank/DDBJ databases">
        <authorList>
            <person name="Corre E."/>
            <person name="Pelletier E."/>
            <person name="Niang G."/>
            <person name="Scheremetjew M."/>
            <person name="Finn R."/>
            <person name="Kale V."/>
            <person name="Holt S."/>
            <person name="Cochrane G."/>
            <person name="Meng A."/>
            <person name="Brown T."/>
            <person name="Cohen L."/>
        </authorList>
    </citation>
    <scope>NUCLEOTIDE SEQUENCE</scope>
    <source>
        <strain evidence="6">UIO037</strain>
    </source>
</reference>
<feature type="transmembrane region" description="Helical" evidence="5">
    <location>
        <begin position="172"/>
        <end position="195"/>
    </location>
</feature>
<evidence type="ECO:0000256" key="4">
    <source>
        <dbReference type="ARBA" id="ARBA00023136"/>
    </source>
</evidence>
<evidence type="ECO:0000256" key="1">
    <source>
        <dbReference type="ARBA" id="ARBA00004141"/>
    </source>
</evidence>
<proteinExistence type="predicted"/>
<gene>
    <name evidence="6" type="ORF">CPOL0286_LOCUS18888</name>
    <name evidence="7" type="ORF">CPOL0286_LOCUS18889</name>
</gene>
<dbReference type="GO" id="GO:0016020">
    <property type="term" value="C:membrane"/>
    <property type="evidence" value="ECO:0007669"/>
    <property type="project" value="UniProtKB-SubCell"/>
</dbReference>
<evidence type="ECO:0000256" key="3">
    <source>
        <dbReference type="ARBA" id="ARBA00022989"/>
    </source>
</evidence>
<feature type="transmembrane region" description="Helical" evidence="5">
    <location>
        <begin position="298"/>
        <end position="316"/>
    </location>
</feature>